<reference evidence="2 3" key="1">
    <citation type="journal article" date="2017" name="ISME J.">
        <title>Energy and carbon metabolisms in a deep terrestrial subsurface fluid microbial community.</title>
        <authorList>
            <person name="Momper L."/>
            <person name="Jungbluth S.P."/>
            <person name="Lee M.D."/>
            <person name="Amend J.P."/>
        </authorList>
    </citation>
    <scope>NUCLEOTIDE SEQUENCE [LARGE SCALE GENOMIC DNA]</scope>
    <source>
        <strain evidence="2">SURF_17</strain>
    </source>
</reference>
<evidence type="ECO:0000313" key="3">
    <source>
        <dbReference type="Proteomes" id="UP000285961"/>
    </source>
</evidence>
<organism evidence="2 3">
    <name type="scientific">Candidatus Abyssobacteria bacterium SURF_17</name>
    <dbReference type="NCBI Taxonomy" id="2093361"/>
    <lineage>
        <taxon>Bacteria</taxon>
        <taxon>Pseudomonadati</taxon>
        <taxon>Candidatus Hydrogenedentota</taxon>
        <taxon>Candidatus Abyssobacteria</taxon>
    </lineage>
</organism>
<name>A0A419F739_9BACT</name>
<feature type="region of interest" description="Disordered" evidence="1">
    <location>
        <begin position="1"/>
        <end position="20"/>
    </location>
</feature>
<comment type="caution">
    <text evidence="2">The sequence shown here is derived from an EMBL/GenBank/DDBJ whole genome shotgun (WGS) entry which is preliminary data.</text>
</comment>
<accession>A0A419F739</accession>
<evidence type="ECO:0000313" key="2">
    <source>
        <dbReference type="EMBL" id="RJP74223.1"/>
    </source>
</evidence>
<gene>
    <name evidence="2" type="ORF">C4532_03010</name>
</gene>
<evidence type="ECO:0000256" key="1">
    <source>
        <dbReference type="SAM" id="MobiDB-lite"/>
    </source>
</evidence>
<sequence length="244" mass="28144">MKVYSMESSNQEGENFSTDSDSKLGSYAQLFSDEQLSLFQVLSQKNVAMGEIYAGAILVLEQETNPFRISMAAYALRELLSRSPRYFDVEIPTDVPKLPDEVKLLEKQWQGTCKESSCYKKGIWEGEIDKPLRNFLKNLVSFFMRFEGNNPYPYRREIYRKLIRNLDRAGLPTARPFEEDAIAFLNRQKRYLNEILHGGQVDETEFCGCLQSITHFLSERLVPKTFVEIDDIRKTIAEGEANGH</sequence>
<dbReference type="AlphaFoldDB" id="A0A419F739"/>
<protein>
    <submittedName>
        <fullName evidence="2">Uncharacterized protein</fullName>
    </submittedName>
</protein>
<dbReference type="EMBL" id="QZKI01000018">
    <property type="protein sequence ID" value="RJP74223.1"/>
    <property type="molecule type" value="Genomic_DNA"/>
</dbReference>
<feature type="compositionally biased region" description="Polar residues" evidence="1">
    <location>
        <begin position="1"/>
        <end position="19"/>
    </location>
</feature>
<dbReference type="Proteomes" id="UP000285961">
    <property type="component" value="Unassembled WGS sequence"/>
</dbReference>
<proteinExistence type="predicted"/>